<reference evidence="13 14" key="1">
    <citation type="journal article" date="2011" name="Int. J. Syst. Evol. Microbiol.">
        <title>Zhongshania antarctica gen. nov., sp. nov. and Zhongshania guokunii sp. nov., gammaproteobacteria respectively isolated from coastal attached (fast) ice and surface seawater of the Antarctic.</title>
        <authorList>
            <person name="Li H.J."/>
            <person name="Zhang X.Y."/>
            <person name="Chen C.X."/>
            <person name="Zhang Y.J."/>
            <person name="Gao Z.M."/>
            <person name="Yu Y."/>
            <person name="Chen X.L."/>
            <person name="Chen B."/>
            <person name="Zhang Y.Z."/>
        </authorList>
    </citation>
    <scope>NUCLEOTIDE SEQUENCE [LARGE SCALE GENOMIC DNA]</scope>
    <source>
        <strain evidence="13 14">R06B22</strain>
    </source>
</reference>
<evidence type="ECO:0000256" key="5">
    <source>
        <dbReference type="ARBA" id="ARBA00022516"/>
    </source>
</evidence>
<accession>A0ABV3TRP6</accession>
<dbReference type="PANTHER" id="PTHR31650:SF1">
    <property type="entry name" value="WAX ESTER SYNTHASE_DIACYLGLYCEROL ACYLTRANSFERASE 4-RELATED"/>
    <property type="match status" value="1"/>
</dbReference>
<comment type="pathway">
    <text evidence="1">Glycerolipid metabolism; triacylglycerol biosynthesis.</text>
</comment>
<evidence type="ECO:0000256" key="4">
    <source>
        <dbReference type="ARBA" id="ARBA00013244"/>
    </source>
</evidence>
<evidence type="ECO:0000256" key="10">
    <source>
        <dbReference type="ARBA" id="ARBA00048109"/>
    </source>
</evidence>
<protein>
    <recommendedName>
        <fullName evidence="4">diacylglycerol O-acyltransferase</fullName>
        <ecNumber evidence="4">2.3.1.20</ecNumber>
    </recommendedName>
</protein>
<evidence type="ECO:0000313" key="13">
    <source>
        <dbReference type="EMBL" id="MEX1664266.1"/>
    </source>
</evidence>
<evidence type="ECO:0000256" key="2">
    <source>
        <dbReference type="ARBA" id="ARBA00005189"/>
    </source>
</evidence>
<dbReference type="Pfam" id="PF03007">
    <property type="entry name" value="WS_DGAT_cat"/>
    <property type="match status" value="1"/>
</dbReference>
<dbReference type="InterPro" id="IPR014292">
    <property type="entry name" value="Acyl_transf_WS/DGAT"/>
</dbReference>
<feature type="domain" description="O-acyltransferase WSD1-like N-terminal" evidence="11">
    <location>
        <begin position="4"/>
        <end position="264"/>
    </location>
</feature>
<keyword evidence="14" id="KW-1185">Reference proteome</keyword>
<keyword evidence="8" id="KW-0443">Lipid metabolism</keyword>
<evidence type="ECO:0000259" key="12">
    <source>
        <dbReference type="Pfam" id="PF06974"/>
    </source>
</evidence>
<sequence length="455" mass="49949">MKMLSPTDALFLMAEHRRQPMHIAGLQIFALPDGAPKTFIRDLVKDMRRHSEPSPPYNQRPVFRGTWFWRDDDHFEIDHHVRHLSLPAPGRIRELLEMVSRLHSALMDRSRPLWEVSVIEGLADGRFAIYTKVHHSVFDGVSATLEVVRSLSEDPNQRAMPPVWARVPSRRKRSGALVPPVGPVNALIHSMETNFRIVPGAVRGALDLLRRSRGKPADATPYQAPPTMFNVPISSSRRFAAQSYSLARIKAVAKAAGGTINDVALAMCSGAIRSYLESKDGLPKAPLISMVPVSVRAADSPEGGNQVSVILANLATHIVDPAERLQAVMASTRRAKDRMAKMSRVEQLAYAATGLSPMAVTSILGLDRVRPAFNVVISNVPGSKKPLYLNGAMLEETYPISIPIDGQALNITLTSYCDSVAFGYTACRRSVPNMQRLLDFTEQALSELEAAVGLA</sequence>
<feature type="domain" description="O-acyltransferase WSD1 C-terminal" evidence="12">
    <location>
        <begin position="304"/>
        <end position="448"/>
    </location>
</feature>
<dbReference type="SUPFAM" id="SSF52777">
    <property type="entry name" value="CoA-dependent acyltransferases"/>
    <property type="match status" value="1"/>
</dbReference>
<name>A0ABV3TRP6_9GAMM</name>
<evidence type="ECO:0000256" key="9">
    <source>
        <dbReference type="ARBA" id="ARBA00023315"/>
    </source>
</evidence>
<organism evidence="13 14">
    <name type="scientific">Zhongshania arctica</name>
    <dbReference type="NCBI Taxonomy" id="3238302"/>
    <lineage>
        <taxon>Bacteria</taxon>
        <taxon>Pseudomonadati</taxon>
        <taxon>Pseudomonadota</taxon>
        <taxon>Gammaproteobacteria</taxon>
        <taxon>Cellvibrionales</taxon>
        <taxon>Spongiibacteraceae</taxon>
        <taxon>Zhongshania</taxon>
    </lineage>
</organism>
<comment type="catalytic activity">
    <reaction evidence="10">
        <text>an acyl-CoA + a 1,2-diacyl-sn-glycerol = a triacyl-sn-glycerol + CoA</text>
        <dbReference type="Rhea" id="RHEA:10868"/>
        <dbReference type="ChEBI" id="CHEBI:17815"/>
        <dbReference type="ChEBI" id="CHEBI:57287"/>
        <dbReference type="ChEBI" id="CHEBI:58342"/>
        <dbReference type="ChEBI" id="CHEBI:64615"/>
        <dbReference type="EC" id="2.3.1.20"/>
    </reaction>
</comment>
<keyword evidence="6 13" id="KW-0808">Transferase</keyword>
<evidence type="ECO:0000256" key="6">
    <source>
        <dbReference type="ARBA" id="ARBA00022679"/>
    </source>
</evidence>
<evidence type="ECO:0000259" key="11">
    <source>
        <dbReference type="Pfam" id="PF03007"/>
    </source>
</evidence>
<evidence type="ECO:0000313" key="14">
    <source>
        <dbReference type="Proteomes" id="UP001557484"/>
    </source>
</evidence>
<dbReference type="InterPro" id="IPR009721">
    <property type="entry name" value="O-acyltransferase_WSD1_C"/>
</dbReference>
<dbReference type="EC" id="2.3.1.20" evidence="4"/>
<dbReference type="Proteomes" id="UP001557484">
    <property type="component" value="Unassembled WGS sequence"/>
</dbReference>
<dbReference type="Pfam" id="PF06974">
    <property type="entry name" value="WS_DGAT_C"/>
    <property type="match status" value="1"/>
</dbReference>
<comment type="similarity">
    <text evidence="3">Belongs to the long-chain O-acyltransferase family.</text>
</comment>
<evidence type="ECO:0000256" key="7">
    <source>
        <dbReference type="ARBA" id="ARBA00022798"/>
    </source>
</evidence>
<keyword evidence="5" id="KW-0444">Lipid biosynthesis</keyword>
<dbReference type="EMBL" id="JBFRYB010000001">
    <property type="protein sequence ID" value="MEX1664266.1"/>
    <property type="molecule type" value="Genomic_DNA"/>
</dbReference>
<comment type="caution">
    <text evidence="13">The sequence shown here is derived from an EMBL/GenBank/DDBJ whole genome shotgun (WGS) entry which is preliminary data.</text>
</comment>
<keyword evidence="9 13" id="KW-0012">Acyltransferase</keyword>
<dbReference type="InterPro" id="IPR004255">
    <property type="entry name" value="O-acyltransferase_WSD1_N"/>
</dbReference>
<dbReference type="GO" id="GO:0016746">
    <property type="term" value="F:acyltransferase activity"/>
    <property type="evidence" value="ECO:0007669"/>
    <property type="project" value="UniProtKB-KW"/>
</dbReference>
<gene>
    <name evidence="13" type="ORF">AB4875_02135</name>
</gene>
<dbReference type="PANTHER" id="PTHR31650">
    <property type="entry name" value="O-ACYLTRANSFERASE (WSD1-LIKE) FAMILY PROTEIN"/>
    <property type="match status" value="1"/>
</dbReference>
<evidence type="ECO:0000256" key="8">
    <source>
        <dbReference type="ARBA" id="ARBA00023098"/>
    </source>
</evidence>
<evidence type="ECO:0000256" key="3">
    <source>
        <dbReference type="ARBA" id="ARBA00009587"/>
    </source>
</evidence>
<proteinExistence type="inferred from homology"/>
<keyword evidence="7" id="KW-0319">Glycerol metabolism</keyword>
<dbReference type="RefSeq" id="WP_368374390.1">
    <property type="nucleotide sequence ID" value="NZ_JBFRYB010000001.1"/>
</dbReference>
<dbReference type="NCBIfam" id="TIGR02946">
    <property type="entry name" value="acyl_WS_DGAT"/>
    <property type="match status" value="1"/>
</dbReference>
<evidence type="ECO:0000256" key="1">
    <source>
        <dbReference type="ARBA" id="ARBA00004771"/>
    </source>
</evidence>
<dbReference type="InterPro" id="IPR045034">
    <property type="entry name" value="O-acyltransferase_WSD1-like"/>
</dbReference>
<comment type="pathway">
    <text evidence="2">Lipid metabolism.</text>
</comment>